<reference evidence="4 5" key="1">
    <citation type="journal article" date="2024" name="Insects">
        <title>An Improved Chromosome-Level Genome Assembly of the Firefly Pyrocoelia pectoralis.</title>
        <authorList>
            <person name="Fu X."/>
            <person name="Meyer-Rochow V.B."/>
            <person name="Ballantyne L."/>
            <person name="Zhu X."/>
        </authorList>
    </citation>
    <scope>NUCLEOTIDE SEQUENCE [LARGE SCALE GENOMIC DNA]</scope>
    <source>
        <strain evidence="4">XCY_ONT2</strain>
    </source>
</reference>
<dbReference type="SUPFAM" id="SSF47616">
    <property type="entry name" value="GST C-terminal domain-like"/>
    <property type="match status" value="1"/>
</dbReference>
<evidence type="ECO:0000313" key="4">
    <source>
        <dbReference type="EMBL" id="KAK5642263.1"/>
    </source>
</evidence>
<dbReference type="InterPro" id="IPR010987">
    <property type="entry name" value="Glutathione-S-Trfase_C-like"/>
</dbReference>
<dbReference type="GO" id="GO:0004364">
    <property type="term" value="F:glutathione transferase activity"/>
    <property type="evidence" value="ECO:0007669"/>
    <property type="project" value="TreeGrafter"/>
</dbReference>
<dbReference type="FunFam" id="1.20.1050.10:FF:000007">
    <property type="entry name" value="Glutathione S-transferase 1-1"/>
    <property type="match status" value="1"/>
</dbReference>
<accession>A0AAN7ZK63</accession>
<evidence type="ECO:0000256" key="1">
    <source>
        <dbReference type="ARBA" id="ARBA00011738"/>
    </source>
</evidence>
<dbReference type="Pfam" id="PF00043">
    <property type="entry name" value="GST_C"/>
    <property type="match status" value="1"/>
</dbReference>
<dbReference type="FunFam" id="3.40.30.10:FF:000034">
    <property type="entry name" value="glutathione S-transferase 1"/>
    <property type="match status" value="1"/>
</dbReference>
<dbReference type="CDD" id="cd03177">
    <property type="entry name" value="GST_C_Delta_Epsilon"/>
    <property type="match status" value="1"/>
</dbReference>
<evidence type="ECO:0008006" key="6">
    <source>
        <dbReference type="Google" id="ProtNLM"/>
    </source>
</evidence>
<evidence type="ECO:0000313" key="5">
    <source>
        <dbReference type="Proteomes" id="UP001329430"/>
    </source>
</evidence>
<dbReference type="InterPro" id="IPR004046">
    <property type="entry name" value="GST_C"/>
</dbReference>
<dbReference type="SUPFAM" id="SSF52833">
    <property type="entry name" value="Thioredoxin-like"/>
    <property type="match status" value="1"/>
</dbReference>
<dbReference type="InterPro" id="IPR036282">
    <property type="entry name" value="Glutathione-S-Trfase_C_sf"/>
</dbReference>
<dbReference type="SFLD" id="SFLDS00019">
    <property type="entry name" value="Glutathione_Transferase_(cytos"/>
    <property type="match status" value="1"/>
</dbReference>
<dbReference type="SFLD" id="SFLDG01153">
    <property type="entry name" value="Main.4:_Theta-like"/>
    <property type="match status" value="1"/>
</dbReference>
<evidence type="ECO:0000259" key="2">
    <source>
        <dbReference type="PROSITE" id="PS50404"/>
    </source>
</evidence>
<feature type="domain" description="GST C-terminal" evidence="3">
    <location>
        <begin position="88"/>
        <end position="206"/>
    </location>
</feature>
<dbReference type="InterPro" id="IPR036249">
    <property type="entry name" value="Thioredoxin-like_sf"/>
</dbReference>
<evidence type="ECO:0000259" key="3">
    <source>
        <dbReference type="PROSITE" id="PS50405"/>
    </source>
</evidence>
<dbReference type="Pfam" id="PF13417">
    <property type="entry name" value="GST_N_3"/>
    <property type="match status" value="1"/>
</dbReference>
<dbReference type="Gene3D" id="3.40.30.10">
    <property type="entry name" value="Glutaredoxin"/>
    <property type="match status" value="1"/>
</dbReference>
<dbReference type="PANTHER" id="PTHR43969:SF9">
    <property type="entry name" value="GLUTATHIONE S TRANSFERASE D10, ISOFORM A-RELATED"/>
    <property type="match status" value="1"/>
</dbReference>
<dbReference type="Gene3D" id="1.20.1050.10">
    <property type="match status" value="1"/>
</dbReference>
<keyword evidence="5" id="KW-1185">Reference proteome</keyword>
<protein>
    <recommendedName>
        <fullName evidence="6">Glutathione S-transferase</fullName>
    </recommendedName>
</protein>
<gene>
    <name evidence="4" type="ORF">RI129_008430</name>
</gene>
<dbReference type="PANTHER" id="PTHR43969">
    <property type="entry name" value="GLUTATHIONE S TRANSFERASE D10, ISOFORM A-RELATED"/>
    <property type="match status" value="1"/>
</dbReference>
<dbReference type="InterPro" id="IPR004045">
    <property type="entry name" value="Glutathione_S-Trfase_N"/>
</dbReference>
<dbReference type="AlphaFoldDB" id="A0AAN7ZK63"/>
<comment type="caution">
    <text evidence="4">The sequence shown here is derived from an EMBL/GenBank/DDBJ whole genome shotgun (WGS) entry which is preliminary data.</text>
</comment>
<dbReference type="PROSITE" id="PS50405">
    <property type="entry name" value="GST_CTER"/>
    <property type="match status" value="1"/>
</dbReference>
<feature type="domain" description="GST N-terminal" evidence="2">
    <location>
        <begin position="1"/>
        <end position="82"/>
    </location>
</feature>
<sequence>MVVKLYKMDMSSCCRAVLLTIKALNIPVEYIDVNLLTGENWQPHIAKLNPRCKVPILEDGNDIIWDSHAINIYLVKKYDKGNTLYPDDLIAQVHIHEWLHFDTEIFVKLSNAMIQLHATRAITEETYTDVRKVYEMLNNYLKGKKWITGDNLTIADFSLLSTIGSYSACLDVDSEKYRNIAAWIKEAERLPFYEATKKGIEDVKLYVKSMLNVQ</sequence>
<name>A0AAN7ZK63_9COLE</name>
<dbReference type="InterPro" id="IPR040079">
    <property type="entry name" value="Glutathione_S-Trfase"/>
</dbReference>
<dbReference type="EMBL" id="JAVRBK010000006">
    <property type="protein sequence ID" value="KAK5642263.1"/>
    <property type="molecule type" value="Genomic_DNA"/>
</dbReference>
<comment type="subunit">
    <text evidence="1">Homodimer.</text>
</comment>
<organism evidence="4 5">
    <name type="scientific">Pyrocoelia pectoralis</name>
    <dbReference type="NCBI Taxonomy" id="417401"/>
    <lineage>
        <taxon>Eukaryota</taxon>
        <taxon>Metazoa</taxon>
        <taxon>Ecdysozoa</taxon>
        <taxon>Arthropoda</taxon>
        <taxon>Hexapoda</taxon>
        <taxon>Insecta</taxon>
        <taxon>Pterygota</taxon>
        <taxon>Neoptera</taxon>
        <taxon>Endopterygota</taxon>
        <taxon>Coleoptera</taxon>
        <taxon>Polyphaga</taxon>
        <taxon>Elateriformia</taxon>
        <taxon>Elateroidea</taxon>
        <taxon>Lampyridae</taxon>
        <taxon>Lampyrinae</taxon>
        <taxon>Pyrocoelia</taxon>
    </lineage>
</organism>
<dbReference type="Proteomes" id="UP001329430">
    <property type="component" value="Chromosome 6"/>
</dbReference>
<dbReference type="PROSITE" id="PS50404">
    <property type="entry name" value="GST_NTER"/>
    <property type="match status" value="1"/>
</dbReference>
<proteinExistence type="predicted"/>
<dbReference type="SFLD" id="SFLDG00358">
    <property type="entry name" value="Main_(cytGST)"/>
    <property type="match status" value="1"/>
</dbReference>
<dbReference type="GO" id="GO:0006749">
    <property type="term" value="P:glutathione metabolic process"/>
    <property type="evidence" value="ECO:0007669"/>
    <property type="project" value="TreeGrafter"/>
</dbReference>